<feature type="non-terminal residue" evidence="4">
    <location>
        <position position="196"/>
    </location>
</feature>
<reference evidence="4" key="1">
    <citation type="submission" date="2020-01" db="EMBL/GenBank/DDBJ databases">
        <authorList>
            <person name="Meier V. D."/>
            <person name="Meier V D."/>
        </authorList>
    </citation>
    <scope>NUCLEOTIDE SEQUENCE</scope>
    <source>
        <strain evidence="4">HLG_WM_MAG_03</strain>
    </source>
</reference>
<feature type="signal peptide" evidence="2">
    <location>
        <begin position="1"/>
        <end position="17"/>
    </location>
</feature>
<dbReference type="Gene3D" id="2.50.20.10">
    <property type="entry name" value="Lipoprotein localisation LolA/LolB/LppX"/>
    <property type="match status" value="1"/>
</dbReference>
<sequence>MKHIMTLLLLLSTLLFANEADTIIKKLDENMRGQSIYMKMSMEIKSLGHKRTIKIENWARGTKKSFVKITYPPKDRGITFLSLDNQMWQYVPKIERTIKIPPSMMLQNWMGSDITNDDMVKQNSIIEDYDARILEKKENNVTIELIPKEESAVVWGKIIVHIDTDTYTSSKDIFYDEEGQEVRTFLYRDIQKYGKY</sequence>
<proteinExistence type="predicted"/>
<name>A0A6S6UC06_9BACT</name>
<organism evidence="4">
    <name type="scientific">uncultured Sulfurovum sp</name>
    <dbReference type="NCBI Taxonomy" id="269237"/>
    <lineage>
        <taxon>Bacteria</taxon>
        <taxon>Pseudomonadati</taxon>
        <taxon>Campylobacterota</taxon>
        <taxon>Epsilonproteobacteria</taxon>
        <taxon>Campylobacterales</taxon>
        <taxon>Sulfurovaceae</taxon>
        <taxon>Sulfurovum</taxon>
        <taxon>environmental samples</taxon>
    </lineage>
</organism>
<evidence type="ECO:0000256" key="2">
    <source>
        <dbReference type="SAM" id="SignalP"/>
    </source>
</evidence>
<evidence type="ECO:0000313" key="4">
    <source>
        <dbReference type="EMBL" id="CAA6826353.1"/>
    </source>
</evidence>
<protein>
    <submittedName>
        <fullName evidence="4">Outer membrane lipoprotein-sorting protein</fullName>
    </submittedName>
</protein>
<keyword evidence="4" id="KW-0449">Lipoprotein</keyword>
<keyword evidence="1 2" id="KW-0732">Signal</keyword>
<dbReference type="Pfam" id="PF17131">
    <property type="entry name" value="LolA_like"/>
    <property type="match status" value="1"/>
</dbReference>
<dbReference type="CDD" id="cd16329">
    <property type="entry name" value="LolA_like"/>
    <property type="match status" value="1"/>
</dbReference>
<feature type="chain" id="PRO_5028006854" evidence="2">
    <location>
        <begin position="18"/>
        <end position="196"/>
    </location>
</feature>
<dbReference type="InterPro" id="IPR029046">
    <property type="entry name" value="LolA/LolB/LppX"/>
</dbReference>
<dbReference type="SUPFAM" id="SSF89392">
    <property type="entry name" value="Prokaryotic lipoproteins and lipoprotein localization factors"/>
    <property type="match status" value="1"/>
</dbReference>
<dbReference type="EMBL" id="CACVAR010000404">
    <property type="protein sequence ID" value="CAA6826353.1"/>
    <property type="molecule type" value="Genomic_DNA"/>
</dbReference>
<gene>
    <name evidence="4" type="ORF">HELGO_WM26479</name>
</gene>
<feature type="domain" description="Uncharacterized protein TP-0789" evidence="3">
    <location>
        <begin position="61"/>
        <end position="196"/>
    </location>
</feature>
<dbReference type="InterPro" id="IPR033399">
    <property type="entry name" value="TP_0789-like"/>
</dbReference>
<accession>A0A6S6UC06</accession>
<evidence type="ECO:0000259" key="3">
    <source>
        <dbReference type="Pfam" id="PF17131"/>
    </source>
</evidence>
<evidence type="ECO:0000256" key="1">
    <source>
        <dbReference type="ARBA" id="ARBA00022729"/>
    </source>
</evidence>
<dbReference type="AlphaFoldDB" id="A0A6S6UC06"/>